<protein>
    <submittedName>
        <fullName evidence="2">Uncharacterized protein</fullName>
    </submittedName>
</protein>
<name>A0A319F1X6_ASPSB</name>
<feature type="compositionally biased region" description="Polar residues" evidence="1">
    <location>
        <begin position="45"/>
        <end position="63"/>
    </location>
</feature>
<sequence>MSPKRSAAANKKSNAKPSPPPPSSSNPSSKSSSDPSSKPSKSSPTQKGNQQSAPPPEQSTSHIETQEMKGTKDTTLAATKRPLMAPDETEELRKKIKQLEVDLETERMRNDNFLHPFSNEWDMKSAGDCRRLLDRIRTSFKNWTTEYIQCETKALDSLPEKAKKELVRSLDGFCIQVDLDEIISSLPSNLKHKFTGDLVTLFLFSDCFSRFFTNPYWYMMPDPTIGTHEQIEPSPTHFGQQLYDFHNTFGHTRQRFIQPWRSWTARLCNPAREVNNDFTDQTVARRELIVDGMFKQVLATEFLQPLFAAPKAENWIETREQELKRLYHEAAQLSVDVSTHPECLEFRTLKEIEPNYHHSLEDIEATVRYSLHENKDRLDGHRILAMESPAVYCCDDRDYPRTVQLMMKGRVFIEDKD</sequence>
<dbReference type="EMBL" id="KZ826328">
    <property type="protein sequence ID" value="PYI09269.1"/>
    <property type="molecule type" value="Genomic_DNA"/>
</dbReference>
<evidence type="ECO:0000313" key="3">
    <source>
        <dbReference type="Proteomes" id="UP000248423"/>
    </source>
</evidence>
<organism evidence="2 3">
    <name type="scientific">Aspergillus sclerotiicarbonarius (strain CBS 121057 / IBT 28362)</name>
    <dbReference type="NCBI Taxonomy" id="1448318"/>
    <lineage>
        <taxon>Eukaryota</taxon>
        <taxon>Fungi</taxon>
        <taxon>Dikarya</taxon>
        <taxon>Ascomycota</taxon>
        <taxon>Pezizomycotina</taxon>
        <taxon>Eurotiomycetes</taxon>
        <taxon>Eurotiomycetidae</taxon>
        <taxon>Eurotiales</taxon>
        <taxon>Aspergillaceae</taxon>
        <taxon>Aspergillus</taxon>
        <taxon>Aspergillus subgen. Circumdati</taxon>
    </lineage>
</organism>
<evidence type="ECO:0000313" key="2">
    <source>
        <dbReference type="EMBL" id="PYI09269.1"/>
    </source>
</evidence>
<feature type="compositionally biased region" description="Low complexity" evidence="1">
    <location>
        <begin position="1"/>
        <end position="16"/>
    </location>
</feature>
<feature type="region of interest" description="Disordered" evidence="1">
    <location>
        <begin position="1"/>
        <end position="90"/>
    </location>
</feature>
<reference evidence="2 3" key="1">
    <citation type="submission" date="2018-02" db="EMBL/GenBank/DDBJ databases">
        <title>The genomes of Aspergillus section Nigri reveals drivers in fungal speciation.</title>
        <authorList>
            <consortium name="DOE Joint Genome Institute"/>
            <person name="Vesth T.C."/>
            <person name="Nybo J."/>
            <person name="Theobald S."/>
            <person name="Brandl J."/>
            <person name="Frisvad J.C."/>
            <person name="Nielsen K.F."/>
            <person name="Lyhne E.K."/>
            <person name="Kogle M.E."/>
            <person name="Kuo A."/>
            <person name="Riley R."/>
            <person name="Clum A."/>
            <person name="Nolan M."/>
            <person name="Lipzen A."/>
            <person name="Salamov A."/>
            <person name="Henrissat B."/>
            <person name="Wiebenga A."/>
            <person name="De vries R.P."/>
            <person name="Grigoriev I.V."/>
            <person name="Mortensen U.H."/>
            <person name="Andersen M.R."/>
            <person name="Baker S.E."/>
        </authorList>
    </citation>
    <scope>NUCLEOTIDE SEQUENCE [LARGE SCALE GENOMIC DNA]</scope>
    <source>
        <strain evidence="2 3">CBS 121057</strain>
    </source>
</reference>
<dbReference type="OrthoDB" id="4502630at2759"/>
<feature type="compositionally biased region" description="Low complexity" evidence="1">
    <location>
        <begin position="25"/>
        <end position="44"/>
    </location>
</feature>
<proteinExistence type="predicted"/>
<gene>
    <name evidence="2" type="ORF">BO78DRAFT_438744</name>
</gene>
<keyword evidence="3" id="KW-1185">Reference proteome</keyword>
<accession>A0A319F1X6</accession>
<dbReference type="VEuPathDB" id="FungiDB:BO78DRAFT_438744"/>
<evidence type="ECO:0000256" key="1">
    <source>
        <dbReference type="SAM" id="MobiDB-lite"/>
    </source>
</evidence>
<dbReference type="Proteomes" id="UP000248423">
    <property type="component" value="Unassembled WGS sequence"/>
</dbReference>
<dbReference type="AlphaFoldDB" id="A0A319F1X6"/>